<keyword evidence="1" id="KW-0472">Membrane</keyword>
<keyword evidence="1" id="KW-0812">Transmembrane</keyword>
<proteinExistence type="predicted"/>
<dbReference type="Proteomes" id="UP000033866">
    <property type="component" value="Unassembled WGS sequence"/>
</dbReference>
<dbReference type="EMBL" id="LBPV01000001">
    <property type="protein sequence ID" value="KKP66289.1"/>
    <property type="molecule type" value="Genomic_DNA"/>
</dbReference>
<accession>A0A0G0BAA7</accession>
<gene>
    <name evidence="2" type="ORF">UR61_C0001G0007</name>
</gene>
<protein>
    <submittedName>
        <fullName evidence="2">Uncharacterized protein</fullName>
    </submittedName>
</protein>
<reference evidence="2 3" key="1">
    <citation type="journal article" date="2015" name="Nature">
        <title>rRNA introns, odd ribosomes, and small enigmatic genomes across a large radiation of phyla.</title>
        <authorList>
            <person name="Brown C.T."/>
            <person name="Hug L.A."/>
            <person name="Thomas B.C."/>
            <person name="Sharon I."/>
            <person name="Castelle C.J."/>
            <person name="Singh A."/>
            <person name="Wilkins M.J."/>
            <person name="Williams K.H."/>
            <person name="Banfield J.F."/>
        </authorList>
    </citation>
    <scope>NUCLEOTIDE SEQUENCE [LARGE SCALE GENOMIC DNA]</scope>
</reference>
<feature type="transmembrane region" description="Helical" evidence="1">
    <location>
        <begin position="12"/>
        <end position="35"/>
    </location>
</feature>
<keyword evidence="1" id="KW-1133">Transmembrane helix</keyword>
<comment type="caution">
    <text evidence="2">The sequence shown here is derived from an EMBL/GenBank/DDBJ whole genome shotgun (WGS) entry which is preliminary data.</text>
</comment>
<evidence type="ECO:0000313" key="3">
    <source>
        <dbReference type="Proteomes" id="UP000033866"/>
    </source>
</evidence>
<sequence length="175" mass="19080">MKQKILKKEYKGIGFVEALIALTVSGIVAIVLMSISAEAIGELRKLDIQDSIAQHAVSTAVHVQNLAIEQAVDNPEGNIFLDLQTNRCYKFNPVNGSLNTAEAIPVVSSTRNDFFPSLVSPDSEYFRVMCVQHFSAVGDGRKILVKIIVGSTKVAGQATTDTDIKDYEHFAIINL</sequence>
<organism evidence="2 3">
    <name type="scientific">candidate division WS6 bacterium GW2011_GWE1_34_7</name>
    <dbReference type="NCBI Taxonomy" id="1619093"/>
    <lineage>
        <taxon>Bacteria</taxon>
        <taxon>Candidatus Dojkabacteria</taxon>
    </lineage>
</organism>
<evidence type="ECO:0000313" key="2">
    <source>
        <dbReference type="EMBL" id="KKP66289.1"/>
    </source>
</evidence>
<name>A0A0G0BAA7_9BACT</name>
<dbReference type="AlphaFoldDB" id="A0A0G0BAA7"/>
<evidence type="ECO:0000256" key="1">
    <source>
        <dbReference type="SAM" id="Phobius"/>
    </source>
</evidence>